<dbReference type="GO" id="GO:0005524">
    <property type="term" value="F:ATP binding"/>
    <property type="evidence" value="ECO:0007669"/>
    <property type="project" value="UniProtKB-UniRule"/>
</dbReference>
<evidence type="ECO:0000313" key="15">
    <source>
        <dbReference type="EMBL" id="UYF95703.1"/>
    </source>
</evidence>
<dbReference type="PIRSF" id="PIRSF000530">
    <property type="entry name" value="Galactokinase"/>
    <property type="match status" value="1"/>
</dbReference>
<feature type="domain" description="GHMP kinase C-terminal" evidence="13">
    <location>
        <begin position="278"/>
        <end position="356"/>
    </location>
</feature>
<keyword evidence="8" id="KW-0460">Magnesium</keyword>
<feature type="domain" description="GHMP kinase N-terminal" evidence="12">
    <location>
        <begin position="92"/>
        <end position="179"/>
    </location>
</feature>
<dbReference type="Gene3D" id="3.30.230.10">
    <property type="match status" value="1"/>
</dbReference>
<dbReference type="InterPro" id="IPR006204">
    <property type="entry name" value="GHMP_kinase_N_dom"/>
</dbReference>
<keyword evidence="7" id="KW-0067">ATP-binding</keyword>
<evidence type="ECO:0000256" key="1">
    <source>
        <dbReference type="ARBA" id="ARBA00006566"/>
    </source>
</evidence>
<evidence type="ECO:0000256" key="7">
    <source>
        <dbReference type="ARBA" id="ARBA00022840"/>
    </source>
</evidence>
<dbReference type="FunFam" id="3.30.70.890:FF:000001">
    <property type="entry name" value="Galactokinase"/>
    <property type="match status" value="1"/>
</dbReference>
<proteinExistence type="inferred from homology"/>
<organism evidence="15 16">
    <name type="scientific">Rhodococcus aetherivorans</name>
    <dbReference type="NCBI Taxonomy" id="191292"/>
    <lineage>
        <taxon>Bacteria</taxon>
        <taxon>Bacillati</taxon>
        <taxon>Actinomycetota</taxon>
        <taxon>Actinomycetes</taxon>
        <taxon>Mycobacteriales</taxon>
        <taxon>Nocardiaceae</taxon>
        <taxon>Rhodococcus</taxon>
    </lineage>
</organism>
<dbReference type="NCBIfam" id="TIGR00131">
    <property type="entry name" value="gal_kin"/>
    <property type="match status" value="1"/>
</dbReference>
<dbReference type="SUPFAM" id="SSF54211">
    <property type="entry name" value="Ribosomal protein S5 domain 2-like"/>
    <property type="match status" value="1"/>
</dbReference>
<evidence type="ECO:0000256" key="10">
    <source>
        <dbReference type="ARBA" id="ARBA00023277"/>
    </source>
</evidence>
<dbReference type="InterPro" id="IPR013750">
    <property type="entry name" value="GHMP_kinase_C_dom"/>
</dbReference>
<keyword evidence="2" id="KW-0963">Cytoplasm</keyword>
<evidence type="ECO:0000256" key="9">
    <source>
        <dbReference type="ARBA" id="ARBA00023144"/>
    </source>
</evidence>
<evidence type="ECO:0000256" key="8">
    <source>
        <dbReference type="ARBA" id="ARBA00022842"/>
    </source>
</evidence>
<dbReference type="InterPro" id="IPR019741">
    <property type="entry name" value="Galactokinase_CS"/>
</dbReference>
<dbReference type="InterPro" id="IPR036554">
    <property type="entry name" value="GHMP_kinase_C_sf"/>
</dbReference>
<evidence type="ECO:0000259" key="12">
    <source>
        <dbReference type="Pfam" id="PF00288"/>
    </source>
</evidence>
<dbReference type="Proteomes" id="UP001163947">
    <property type="component" value="Chromosome"/>
</dbReference>
<evidence type="ECO:0000256" key="6">
    <source>
        <dbReference type="ARBA" id="ARBA00022777"/>
    </source>
</evidence>
<dbReference type="Pfam" id="PF08544">
    <property type="entry name" value="GHMP_kinases_C"/>
    <property type="match status" value="1"/>
</dbReference>
<dbReference type="Gene3D" id="3.30.70.890">
    <property type="entry name" value="GHMP kinase, C-terminal domain"/>
    <property type="match status" value="1"/>
</dbReference>
<dbReference type="GO" id="GO:0004335">
    <property type="term" value="F:galactokinase activity"/>
    <property type="evidence" value="ECO:0007669"/>
    <property type="project" value="UniProtKB-UniRule"/>
</dbReference>
<evidence type="ECO:0000256" key="4">
    <source>
        <dbReference type="ARBA" id="ARBA00022723"/>
    </source>
</evidence>
<dbReference type="EMBL" id="CP106982">
    <property type="protein sequence ID" value="UYF95703.1"/>
    <property type="molecule type" value="Genomic_DNA"/>
</dbReference>
<sequence length="380" mass="38825">MKVCAAAAAEFAREFGGIPEGVWCAPGRVNLIGEHVDYAGGLCLPLALPQVTAAAVRRRDDGTVRLVSEGFAGASFGLLQPPKGRTGGWAAYVAGVIHTLDPPGFAGVDVAIASDVPVGAGLSSSAALEAAVALALAELYGLPVDDAGRAALAAACTRAENDCVGAPTGGMDQQVALRGRAGRALLLDCATGAVEHIPIDLESHGLALLVVDTDAPHRLVDGPYGQRRRDVEEAARRLGVTSLREVDTVAALDALTDPVLRRRAGHVVTEIARVRAAVAALRDDAPDRLGPLLDAAHRSLRDDFEVSSVELDSAVDAARAAGALGARMVGGGFGGSAIALCRATDVAAVAEAVTAAARERDLPRPKFLRAVAAAGARRCS</sequence>
<accession>A0AA46SBB8</accession>
<keyword evidence="9" id="KW-0299">Galactose metabolism</keyword>
<dbReference type="GO" id="GO:0006012">
    <property type="term" value="P:galactose metabolic process"/>
    <property type="evidence" value="ECO:0007669"/>
    <property type="project" value="UniProtKB-UniRule"/>
</dbReference>
<dbReference type="InterPro" id="IPR006206">
    <property type="entry name" value="Mevalonate/galactokinase"/>
</dbReference>
<reference evidence="15" key="1">
    <citation type="submission" date="2022-09" db="EMBL/GenBank/DDBJ databases">
        <title>The genome sequence of Rhodococcus aetherivorans N1.</title>
        <authorList>
            <person name="Jiang W."/>
        </authorList>
    </citation>
    <scope>NUCLEOTIDE SEQUENCE</scope>
    <source>
        <strain evidence="15">N1</strain>
    </source>
</reference>
<dbReference type="InterPro" id="IPR014721">
    <property type="entry name" value="Ribsml_uS5_D2-typ_fold_subgr"/>
</dbReference>
<dbReference type="GO" id="GO:0005829">
    <property type="term" value="C:cytosol"/>
    <property type="evidence" value="ECO:0007669"/>
    <property type="project" value="TreeGrafter"/>
</dbReference>
<dbReference type="GeneID" id="83620368"/>
<evidence type="ECO:0000256" key="11">
    <source>
        <dbReference type="NCBIfam" id="TIGR00131"/>
    </source>
</evidence>
<name>A0AA46SBB8_9NOCA</name>
<dbReference type="PROSITE" id="PS00627">
    <property type="entry name" value="GHMP_KINASES_ATP"/>
    <property type="match status" value="1"/>
</dbReference>
<evidence type="ECO:0000256" key="5">
    <source>
        <dbReference type="ARBA" id="ARBA00022741"/>
    </source>
</evidence>
<evidence type="ECO:0000256" key="3">
    <source>
        <dbReference type="ARBA" id="ARBA00022679"/>
    </source>
</evidence>
<dbReference type="Pfam" id="PF00288">
    <property type="entry name" value="GHMP_kinases_N"/>
    <property type="match status" value="1"/>
</dbReference>
<dbReference type="EC" id="2.7.1.6" evidence="11"/>
<dbReference type="PROSITE" id="PS00106">
    <property type="entry name" value="GALACTOKINASE"/>
    <property type="match status" value="1"/>
</dbReference>
<evidence type="ECO:0000313" key="16">
    <source>
        <dbReference type="Proteomes" id="UP001163947"/>
    </source>
</evidence>
<evidence type="ECO:0000256" key="2">
    <source>
        <dbReference type="ARBA" id="ARBA00022490"/>
    </source>
</evidence>
<dbReference type="InterPro" id="IPR000705">
    <property type="entry name" value="Galactokinase"/>
</dbReference>
<keyword evidence="5" id="KW-0547">Nucleotide-binding</keyword>
<protein>
    <recommendedName>
        <fullName evidence="11">Galactokinase</fullName>
        <ecNumber evidence="11">2.7.1.6</ecNumber>
    </recommendedName>
</protein>
<dbReference type="FunFam" id="3.30.230.10:FF:000017">
    <property type="entry name" value="Galactokinase"/>
    <property type="match status" value="1"/>
</dbReference>
<keyword evidence="3 15" id="KW-0808">Transferase</keyword>
<comment type="similarity">
    <text evidence="1">Belongs to the GHMP kinase family. GalK subfamily.</text>
</comment>
<keyword evidence="10" id="KW-0119">Carbohydrate metabolism</keyword>
<dbReference type="PRINTS" id="PR00959">
    <property type="entry name" value="MEVGALKINASE"/>
</dbReference>
<dbReference type="GO" id="GO:0046872">
    <property type="term" value="F:metal ion binding"/>
    <property type="evidence" value="ECO:0007669"/>
    <property type="project" value="UniProtKB-KW"/>
</dbReference>
<keyword evidence="6" id="KW-0418">Kinase</keyword>
<dbReference type="InterPro" id="IPR006203">
    <property type="entry name" value="GHMP_knse_ATP-bd_CS"/>
</dbReference>
<dbReference type="PRINTS" id="PR00473">
    <property type="entry name" value="GALCTOKINASE"/>
</dbReference>
<dbReference type="InterPro" id="IPR019539">
    <property type="entry name" value="GalKase_N"/>
</dbReference>
<feature type="domain" description="Galactokinase N-terminal" evidence="14">
    <location>
        <begin position="9"/>
        <end position="58"/>
    </location>
</feature>
<dbReference type="SUPFAM" id="SSF55060">
    <property type="entry name" value="GHMP Kinase, C-terminal domain"/>
    <property type="match status" value="1"/>
</dbReference>
<dbReference type="InterPro" id="IPR020568">
    <property type="entry name" value="Ribosomal_Su5_D2-typ_SF"/>
</dbReference>
<dbReference type="AlphaFoldDB" id="A0AA46SBB8"/>
<dbReference type="Pfam" id="PF10509">
    <property type="entry name" value="GalKase_gal_bdg"/>
    <property type="match status" value="1"/>
</dbReference>
<evidence type="ECO:0000259" key="14">
    <source>
        <dbReference type="Pfam" id="PF10509"/>
    </source>
</evidence>
<evidence type="ECO:0000259" key="13">
    <source>
        <dbReference type="Pfam" id="PF08544"/>
    </source>
</evidence>
<dbReference type="PANTHER" id="PTHR10457:SF7">
    <property type="entry name" value="GALACTOKINASE-RELATED"/>
    <property type="match status" value="1"/>
</dbReference>
<dbReference type="RefSeq" id="WP_029545435.1">
    <property type="nucleotide sequence ID" value="NZ_CM002177.1"/>
</dbReference>
<keyword evidence="4" id="KW-0479">Metal-binding</keyword>
<dbReference type="PANTHER" id="PTHR10457">
    <property type="entry name" value="MEVALONATE KINASE/GALACTOKINASE"/>
    <property type="match status" value="1"/>
</dbReference>
<gene>
    <name evidence="15" type="primary">galK</name>
    <name evidence="15" type="ORF">OCS65_08085</name>
</gene>